<feature type="compositionally biased region" description="Low complexity" evidence="1">
    <location>
        <begin position="567"/>
        <end position="590"/>
    </location>
</feature>
<name>A0A0C3L6T3_9AGAM</name>
<keyword evidence="3" id="KW-1185">Reference proteome</keyword>
<dbReference type="HOGENOM" id="CLU_466290_0_0_1"/>
<protein>
    <recommendedName>
        <fullName evidence="4">F-box domain-containing protein</fullName>
    </recommendedName>
</protein>
<organism evidence="2 3">
    <name type="scientific">Tulasnella calospora MUT 4182</name>
    <dbReference type="NCBI Taxonomy" id="1051891"/>
    <lineage>
        <taxon>Eukaryota</taxon>
        <taxon>Fungi</taxon>
        <taxon>Dikarya</taxon>
        <taxon>Basidiomycota</taxon>
        <taxon>Agaricomycotina</taxon>
        <taxon>Agaricomycetes</taxon>
        <taxon>Cantharellales</taxon>
        <taxon>Tulasnellaceae</taxon>
        <taxon>Tulasnella</taxon>
    </lineage>
</organism>
<proteinExistence type="predicted"/>
<evidence type="ECO:0000313" key="2">
    <source>
        <dbReference type="EMBL" id="KIO29568.1"/>
    </source>
</evidence>
<feature type="region of interest" description="Disordered" evidence="1">
    <location>
        <begin position="567"/>
        <end position="604"/>
    </location>
</feature>
<dbReference type="OrthoDB" id="3227718at2759"/>
<accession>A0A0C3L6T3</accession>
<dbReference type="Proteomes" id="UP000054248">
    <property type="component" value="Unassembled WGS sequence"/>
</dbReference>
<sequence>MDSVSSIQEFDNAVERCTEDMMEFFAKLNGIGNEKTYDEVSAMLDRFDDFRTAIENSVRRKTAAWLRPWNSLAPVHKLPIELVQIIFHYILFAISSIWRDVADRTPSLWTQLSSQDHINFVSEALSKSQNYNLQLKYVGALGNTESPFLDEAFLHLDRWEAVAIQDPHGDLMYRYLASPAPRLKKLAVSTQSGFVLFGHNIPAPLFGGEWASLEEFRAVRWKHMDWTDVHCHRLKVLEIEDFFYLDMEKLFSIITENLDLRVLRIHSITFREDFLPPQDHEPITLRFLTDFTFTSTIQKVLDGRIQVRDTPIMRMLQRVQIPACTLFSVEFGLSGNALPDEFFSLIPSPIEIFRRRGGRQSSDPEPPTARLAFRDGDFRCEVLGNHKSTPQYQVLLKSVPPDINAKWARRELVDAWTGGPKPAIELQCYVDEGFVELDDIFDMQDLGSVVEMNVIGTPNASGLAQRLATPVTSDSGTLIGPFLGLRTLKLSNCGLNGTDVLWMMQERFTRITNPTNLAGQSTTEGNPNIPAEEGITIKLGEGMDRFSRSIAREIRETPGVKELVLYSDSSSTHDGSSSSSEESIWSPRVSEVSDETDSISDDGAVHYIEELPYEVE</sequence>
<dbReference type="AlphaFoldDB" id="A0A0C3L6T3"/>
<gene>
    <name evidence="2" type="ORF">M407DRAFT_21307</name>
</gene>
<reference evidence="2 3" key="1">
    <citation type="submission" date="2014-04" db="EMBL/GenBank/DDBJ databases">
        <authorList>
            <consortium name="DOE Joint Genome Institute"/>
            <person name="Kuo A."/>
            <person name="Girlanda M."/>
            <person name="Perotto S."/>
            <person name="Kohler A."/>
            <person name="Nagy L.G."/>
            <person name="Floudas D."/>
            <person name="Copeland A."/>
            <person name="Barry K.W."/>
            <person name="Cichocki N."/>
            <person name="Veneault-Fourrey C."/>
            <person name="LaButti K."/>
            <person name="Lindquist E.A."/>
            <person name="Lipzen A."/>
            <person name="Lundell T."/>
            <person name="Morin E."/>
            <person name="Murat C."/>
            <person name="Sun H."/>
            <person name="Tunlid A."/>
            <person name="Henrissat B."/>
            <person name="Grigoriev I.V."/>
            <person name="Hibbett D.S."/>
            <person name="Martin F."/>
            <person name="Nordberg H.P."/>
            <person name="Cantor M.N."/>
            <person name="Hua S.X."/>
        </authorList>
    </citation>
    <scope>NUCLEOTIDE SEQUENCE [LARGE SCALE GENOMIC DNA]</scope>
    <source>
        <strain evidence="2 3">MUT 4182</strain>
    </source>
</reference>
<evidence type="ECO:0000313" key="3">
    <source>
        <dbReference type="Proteomes" id="UP000054248"/>
    </source>
</evidence>
<evidence type="ECO:0008006" key="4">
    <source>
        <dbReference type="Google" id="ProtNLM"/>
    </source>
</evidence>
<evidence type="ECO:0000256" key="1">
    <source>
        <dbReference type="SAM" id="MobiDB-lite"/>
    </source>
</evidence>
<reference evidence="3" key="2">
    <citation type="submission" date="2015-01" db="EMBL/GenBank/DDBJ databases">
        <title>Evolutionary Origins and Diversification of the Mycorrhizal Mutualists.</title>
        <authorList>
            <consortium name="DOE Joint Genome Institute"/>
            <consortium name="Mycorrhizal Genomics Consortium"/>
            <person name="Kohler A."/>
            <person name="Kuo A."/>
            <person name="Nagy L.G."/>
            <person name="Floudas D."/>
            <person name="Copeland A."/>
            <person name="Barry K.W."/>
            <person name="Cichocki N."/>
            <person name="Veneault-Fourrey C."/>
            <person name="LaButti K."/>
            <person name="Lindquist E.A."/>
            <person name="Lipzen A."/>
            <person name="Lundell T."/>
            <person name="Morin E."/>
            <person name="Murat C."/>
            <person name="Riley R."/>
            <person name="Ohm R."/>
            <person name="Sun H."/>
            <person name="Tunlid A."/>
            <person name="Henrissat B."/>
            <person name="Grigoriev I.V."/>
            <person name="Hibbett D.S."/>
            <person name="Martin F."/>
        </authorList>
    </citation>
    <scope>NUCLEOTIDE SEQUENCE [LARGE SCALE GENOMIC DNA]</scope>
    <source>
        <strain evidence="3">MUT 4182</strain>
    </source>
</reference>
<dbReference type="EMBL" id="KN822981">
    <property type="protein sequence ID" value="KIO29568.1"/>
    <property type="molecule type" value="Genomic_DNA"/>
</dbReference>